<feature type="region of interest" description="Disordered" evidence="1">
    <location>
        <begin position="125"/>
        <end position="235"/>
    </location>
</feature>
<dbReference type="AlphaFoldDB" id="A0A550CN82"/>
<comment type="caution">
    <text evidence="2">The sequence shown here is derived from an EMBL/GenBank/DDBJ whole genome shotgun (WGS) entry which is preliminary data.</text>
</comment>
<organism evidence="2 3">
    <name type="scientific">Schizophyllum amplum</name>
    <dbReference type="NCBI Taxonomy" id="97359"/>
    <lineage>
        <taxon>Eukaryota</taxon>
        <taxon>Fungi</taxon>
        <taxon>Dikarya</taxon>
        <taxon>Basidiomycota</taxon>
        <taxon>Agaricomycotina</taxon>
        <taxon>Agaricomycetes</taxon>
        <taxon>Agaricomycetidae</taxon>
        <taxon>Agaricales</taxon>
        <taxon>Schizophyllaceae</taxon>
        <taxon>Schizophyllum</taxon>
    </lineage>
</organism>
<evidence type="ECO:0000313" key="3">
    <source>
        <dbReference type="Proteomes" id="UP000320762"/>
    </source>
</evidence>
<evidence type="ECO:0000313" key="2">
    <source>
        <dbReference type="EMBL" id="TRM66252.1"/>
    </source>
</evidence>
<feature type="region of interest" description="Disordered" evidence="1">
    <location>
        <begin position="1"/>
        <end position="26"/>
    </location>
</feature>
<dbReference type="InterPro" id="IPR044688">
    <property type="entry name" value="SCI-1-like"/>
</dbReference>
<dbReference type="Proteomes" id="UP000320762">
    <property type="component" value="Unassembled WGS sequence"/>
</dbReference>
<name>A0A550CN82_9AGAR</name>
<feature type="compositionally biased region" description="Low complexity" evidence="1">
    <location>
        <begin position="133"/>
        <end position="143"/>
    </location>
</feature>
<dbReference type="OrthoDB" id="2139939at2759"/>
<feature type="region of interest" description="Disordered" evidence="1">
    <location>
        <begin position="248"/>
        <end position="288"/>
    </location>
</feature>
<feature type="compositionally biased region" description="Basic and acidic residues" evidence="1">
    <location>
        <begin position="178"/>
        <end position="220"/>
    </location>
</feature>
<accession>A0A550CN82</accession>
<feature type="compositionally biased region" description="Basic and acidic residues" evidence="1">
    <location>
        <begin position="248"/>
        <end position="275"/>
    </location>
</feature>
<dbReference type="PANTHER" id="PTHR34117">
    <property type="entry name" value="STYLE CELL-CYCLE INHIBITOR 1"/>
    <property type="match status" value="1"/>
</dbReference>
<gene>
    <name evidence="2" type="ORF">BD626DRAFT_487190</name>
</gene>
<feature type="compositionally biased region" description="Basic and acidic residues" evidence="1">
    <location>
        <begin position="10"/>
        <end position="19"/>
    </location>
</feature>
<keyword evidence="3" id="KW-1185">Reference proteome</keyword>
<evidence type="ECO:0000256" key="1">
    <source>
        <dbReference type="SAM" id="MobiDB-lite"/>
    </source>
</evidence>
<sequence length="288" mass="33265">MPRRSRSRSYSRDRSRSPERNVSLPYDAEPISERDYFKRSDEFRQWLKDEKRKYFDELSGEKARSYFRKFVKAWNRGKLPKRLYAGVDPATTEASSHTAYKWSFASKGSRTDQDALRNVREEIAAATYARDPSGSASSVAGSGRRQGPALPSATDLQLAREAEADQREADRKHKRKRDKLEARDRVEDMVGPKEVGREGMLEKKRARREEDRAYRERVDDAPEVDESTLMGGGDGFKATLAKREAAKERFSRAREERDADLRERASQMKEKERATMDMFKQMAASRFG</sequence>
<dbReference type="EMBL" id="VDMD01000004">
    <property type="protein sequence ID" value="TRM66252.1"/>
    <property type="molecule type" value="Genomic_DNA"/>
</dbReference>
<feature type="compositionally biased region" description="Basic and acidic residues" evidence="1">
    <location>
        <begin position="158"/>
        <end position="171"/>
    </location>
</feature>
<dbReference type="PANTHER" id="PTHR34117:SF1">
    <property type="entry name" value="STYLE CELL-CYCLE INHIBITOR 1"/>
    <property type="match status" value="1"/>
</dbReference>
<reference evidence="2 3" key="1">
    <citation type="journal article" date="2019" name="New Phytol.">
        <title>Comparative genomics reveals unique wood-decay strategies and fruiting body development in the Schizophyllaceae.</title>
        <authorList>
            <person name="Almasi E."/>
            <person name="Sahu N."/>
            <person name="Krizsan K."/>
            <person name="Balint B."/>
            <person name="Kovacs G.M."/>
            <person name="Kiss B."/>
            <person name="Cseklye J."/>
            <person name="Drula E."/>
            <person name="Henrissat B."/>
            <person name="Nagy I."/>
            <person name="Chovatia M."/>
            <person name="Adam C."/>
            <person name="LaButti K."/>
            <person name="Lipzen A."/>
            <person name="Riley R."/>
            <person name="Grigoriev I.V."/>
            <person name="Nagy L.G."/>
        </authorList>
    </citation>
    <scope>NUCLEOTIDE SEQUENCE [LARGE SCALE GENOMIC DNA]</scope>
    <source>
        <strain evidence="2 3">NL-1724</strain>
    </source>
</reference>
<proteinExistence type="predicted"/>
<dbReference type="STRING" id="97359.A0A550CN82"/>
<protein>
    <submittedName>
        <fullName evidence="2">Uncharacterized protein</fullName>
    </submittedName>
</protein>